<evidence type="ECO:0000313" key="11">
    <source>
        <dbReference type="EMBL" id="CDW80986.1"/>
    </source>
</evidence>
<dbReference type="Proteomes" id="UP000039865">
    <property type="component" value="Unassembled WGS sequence"/>
</dbReference>
<name>A0A078AGN0_STYLE</name>
<keyword evidence="6 8" id="KW-0472">Membrane</keyword>
<feature type="transmembrane region" description="Helical" evidence="8">
    <location>
        <begin position="441"/>
        <end position="468"/>
    </location>
</feature>
<feature type="domain" description="CSC1/OSCA1-like 7TM region" evidence="9">
    <location>
        <begin position="396"/>
        <end position="671"/>
    </location>
</feature>
<keyword evidence="4 8" id="KW-0812">Transmembrane</keyword>
<evidence type="ECO:0000256" key="1">
    <source>
        <dbReference type="ARBA" id="ARBA00004141"/>
    </source>
</evidence>
<feature type="transmembrane region" description="Helical" evidence="8">
    <location>
        <begin position="6"/>
        <end position="27"/>
    </location>
</feature>
<keyword evidence="5 8" id="KW-1133">Transmembrane helix</keyword>
<feature type="transmembrane region" description="Helical" evidence="8">
    <location>
        <begin position="91"/>
        <end position="114"/>
    </location>
</feature>
<dbReference type="InterPro" id="IPR032880">
    <property type="entry name" value="CSC1/OSCA1-like_N"/>
</dbReference>
<dbReference type="AlphaFoldDB" id="A0A078AGN0"/>
<sequence length="899" mass="103429">MYNYLWTLGYIIILNFIYVLVAVVAWYHLWIKGLGEKNVAGLDKRQLFYTTRSPSILYEFFKKMLSKFDRGYWSAQCGQDAYLYLLFQRKLIRLAIILAISSMVVSLSINLFASTDQQEWFERSSLNNKQISPITAWVHCGLALLFSLLTFYTVFDLREEARDLYRENQKEKCKVKDYEWLKARTLHVRGLLPKDRRGDMLKNELNLMLEPIQGKVLDVVVIPDFQRLFDLEIEKKDLDDLHHLVAAHGSPGCGRQAIFKCLWTQSSSVQERQVQLDQDIQNEIEKPFLSSGHAFVVLDSVKSLNHCVQQSNMTPTYAWRLAKVSVKENIQQFFSQKFKRTMSQDRQTFNQFEDEDLEIAQGYRDKDLTLIMSEAGDPIDIIWGNMGGTRGVYFFRKVFFNIIGLSIVFFLSTPAAIYSTLKMIQFFSFLDITTKVQNDSLWGSFLTTFFPPLVIIFINNILLYMIYYSAYWEKRVTHSKYQYSIFNKAYIYLALNMLIIPAVTITSQSSMLQVVKANNYNLIAVLSQFYSTDSGVFFVSMLIQNACLSLCTNLVRSGDIGSAFFSPWLSHYRRKYINDAQVWRRREFMVFQYGFYYAQHLVIFAIILVFASTVPMTAVGGILFFGMRHIIDSYNLLTLNRKEIDSSCKVFQKILLHIQFAILLLQLCLMSFLYQKDFLSCACFMALIFAISSIVVFLTNKSLFDIAKQDQSIFNDTQEPTPLEEEIGGSVDGENSMLYVPLMKWRQEYNHPLMIGANADRSEAAPSTKGDGELKNLEEVKAKNNLSLGKGGDRNQDQMLKEMIFASSGQEFDRKSGRYSNNGRVSGSQSQTPNHSNMMPTDLFGVNPFGDDRGQAVHNKKQSLGSYSQYNKSAMGVSTNHQTNYSVQMNNNNMNNFTD</sequence>
<dbReference type="PANTHER" id="PTHR13018">
    <property type="entry name" value="PROBABLE MEMBRANE PROTEIN DUF221-RELATED"/>
    <property type="match status" value="1"/>
</dbReference>
<dbReference type="Pfam" id="PF13967">
    <property type="entry name" value="RSN1_TM"/>
    <property type="match status" value="1"/>
</dbReference>
<dbReference type="OrthoDB" id="309873at2759"/>
<dbReference type="PANTHER" id="PTHR13018:SF5">
    <property type="entry name" value="RE44586P"/>
    <property type="match status" value="1"/>
</dbReference>
<feature type="region of interest" description="Disordered" evidence="7">
    <location>
        <begin position="810"/>
        <end position="840"/>
    </location>
</feature>
<organism evidence="11 12">
    <name type="scientific">Stylonychia lemnae</name>
    <name type="common">Ciliate</name>
    <dbReference type="NCBI Taxonomy" id="5949"/>
    <lineage>
        <taxon>Eukaryota</taxon>
        <taxon>Sar</taxon>
        <taxon>Alveolata</taxon>
        <taxon>Ciliophora</taxon>
        <taxon>Intramacronucleata</taxon>
        <taxon>Spirotrichea</taxon>
        <taxon>Stichotrichia</taxon>
        <taxon>Sporadotrichida</taxon>
        <taxon>Oxytrichidae</taxon>
        <taxon>Stylonychinae</taxon>
        <taxon>Stylonychia</taxon>
    </lineage>
</organism>
<evidence type="ECO:0000256" key="5">
    <source>
        <dbReference type="ARBA" id="ARBA00022989"/>
    </source>
</evidence>
<evidence type="ECO:0000256" key="7">
    <source>
        <dbReference type="SAM" id="MobiDB-lite"/>
    </source>
</evidence>
<evidence type="ECO:0000256" key="3">
    <source>
        <dbReference type="ARBA" id="ARBA00022448"/>
    </source>
</evidence>
<feature type="compositionally biased region" description="Polar residues" evidence="7">
    <location>
        <begin position="818"/>
        <end position="839"/>
    </location>
</feature>
<evidence type="ECO:0000256" key="8">
    <source>
        <dbReference type="SAM" id="Phobius"/>
    </source>
</evidence>
<proteinExistence type="inferred from homology"/>
<comment type="subcellular location">
    <subcellularLocation>
        <location evidence="1">Membrane</location>
        <topology evidence="1">Multi-pass membrane protein</topology>
    </subcellularLocation>
</comment>
<feature type="domain" description="CSC1/OSCA1-like N-terminal transmembrane" evidence="10">
    <location>
        <begin position="67"/>
        <end position="155"/>
    </location>
</feature>
<dbReference type="InterPro" id="IPR045122">
    <property type="entry name" value="Csc1-like"/>
</dbReference>
<evidence type="ECO:0000259" key="9">
    <source>
        <dbReference type="Pfam" id="PF02714"/>
    </source>
</evidence>
<evidence type="ECO:0000256" key="4">
    <source>
        <dbReference type="ARBA" id="ARBA00022692"/>
    </source>
</evidence>
<evidence type="ECO:0000256" key="6">
    <source>
        <dbReference type="ARBA" id="ARBA00023136"/>
    </source>
</evidence>
<evidence type="ECO:0000256" key="2">
    <source>
        <dbReference type="ARBA" id="ARBA00007779"/>
    </source>
</evidence>
<dbReference type="OMA" id="EYFQHRY"/>
<evidence type="ECO:0000259" key="10">
    <source>
        <dbReference type="Pfam" id="PF13967"/>
    </source>
</evidence>
<comment type="similarity">
    <text evidence="2">Belongs to the CSC1 (TC 1.A.17) family.</text>
</comment>
<feature type="transmembrane region" description="Helical" evidence="8">
    <location>
        <begin position="654"/>
        <end position="674"/>
    </location>
</feature>
<dbReference type="Pfam" id="PF02714">
    <property type="entry name" value="RSN1_7TM"/>
    <property type="match status" value="1"/>
</dbReference>
<feature type="transmembrane region" description="Helical" evidence="8">
    <location>
        <begin position="134"/>
        <end position="155"/>
    </location>
</feature>
<feature type="transmembrane region" description="Helical" evidence="8">
    <location>
        <begin position="594"/>
        <end position="627"/>
    </location>
</feature>
<feature type="transmembrane region" description="Helical" evidence="8">
    <location>
        <begin position="681"/>
        <end position="699"/>
    </location>
</feature>
<keyword evidence="12" id="KW-1185">Reference proteome</keyword>
<dbReference type="InterPro" id="IPR003864">
    <property type="entry name" value="CSC1/OSCA1-like_7TM"/>
</dbReference>
<dbReference type="EMBL" id="CCKQ01009493">
    <property type="protein sequence ID" value="CDW80986.1"/>
    <property type="molecule type" value="Genomic_DNA"/>
</dbReference>
<dbReference type="InParanoid" id="A0A078AGN0"/>
<dbReference type="GO" id="GO:0005227">
    <property type="term" value="F:calcium-activated cation channel activity"/>
    <property type="evidence" value="ECO:0007669"/>
    <property type="project" value="InterPro"/>
</dbReference>
<evidence type="ECO:0000313" key="12">
    <source>
        <dbReference type="Proteomes" id="UP000039865"/>
    </source>
</evidence>
<gene>
    <name evidence="11" type="primary">Contig15455.g16470</name>
    <name evidence="11" type="ORF">STYLEM_9992</name>
</gene>
<accession>A0A078AGN0</accession>
<feature type="transmembrane region" description="Helical" evidence="8">
    <location>
        <begin position="398"/>
        <end position="421"/>
    </location>
</feature>
<protein>
    <submittedName>
        <fullName evidence="11">Transmembrane protein 63c</fullName>
    </submittedName>
</protein>
<feature type="transmembrane region" description="Helical" evidence="8">
    <location>
        <begin position="489"/>
        <end position="515"/>
    </location>
</feature>
<reference evidence="11 12" key="1">
    <citation type="submission" date="2014-06" db="EMBL/GenBank/DDBJ databases">
        <authorList>
            <person name="Swart Estienne"/>
        </authorList>
    </citation>
    <scope>NUCLEOTIDE SEQUENCE [LARGE SCALE GENOMIC DNA]</scope>
    <source>
        <strain evidence="11 12">130c</strain>
    </source>
</reference>
<dbReference type="GO" id="GO:0005886">
    <property type="term" value="C:plasma membrane"/>
    <property type="evidence" value="ECO:0007669"/>
    <property type="project" value="TreeGrafter"/>
</dbReference>
<keyword evidence="3" id="KW-0813">Transport</keyword>